<comment type="caution">
    <text evidence="13">The sequence shown here is derived from an EMBL/GenBank/DDBJ whole genome shotgun (WGS) entry which is preliminary data.</text>
</comment>
<dbReference type="NCBIfam" id="TIGR03141">
    <property type="entry name" value="cytochro_ccmD"/>
    <property type="match status" value="1"/>
</dbReference>
<gene>
    <name evidence="13" type="primary">ccmD</name>
    <name evidence="13" type="ORF">ABS311_16495</name>
</gene>
<comment type="subcellular location">
    <subcellularLocation>
        <location evidence="2 12">Cell inner membrane</location>
        <topology evidence="2 12">Single-pass membrane protein</topology>
    </subcellularLocation>
</comment>
<evidence type="ECO:0000313" key="13">
    <source>
        <dbReference type="EMBL" id="MER2493479.1"/>
    </source>
</evidence>
<reference evidence="13 14" key="1">
    <citation type="submission" date="2024-06" db="EMBL/GenBank/DDBJ databases">
        <authorList>
            <person name="Chen R.Y."/>
        </authorList>
    </citation>
    <scope>NUCLEOTIDE SEQUENCE [LARGE SCALE GENOMIC DNA]</scope>
    <source>
        <strain evidence="13 14">D2</strain>
    </source>
</reference>
<keyword evidence="9 12" id="KW-0201">Cytochrome c-type biogenesis</keyword>
<evidence type="ECO:0000256" key="11">
    <source>
        <dbReference type="ARBA" id="ARBA00023136"/>
    </source>
</evidence>
<evidence type="ECO:0000256" key="6">
    <source>
        <dbReference type="ARBA" id="ARBA00022475"/>
    </source>
</evidence>
<feature type="transmembrane region" description="Helical" evidence="12">
    <location>
        <begin position="16"/>
        <end position="37"/>
    </location>
</feature>
<keyword evidence="10 12" id="KW-1133">Transmembrane helix</keyword>
<dbReference type="PANTHER" id="PTHR37531">
    <property type="entry name" value="HEME EXPORTER PROTEIN D"/>
    <property type="match status" value="1"/>
</dbReference>
<name>A0ABV1RKN4_9ALTE</name>
<evidence type="ECO:0000256" key="8">
    <source>
        <dbReference type="ARBA" id="ARBA00022692"/>
    </source>
</evidence>
<evidence type="ECO:0000256" key="1">
    <source>
        <dbReference type="ARBA" id="ARBA00002442"/>
    </source>
</evidence>
<dbReference type="RefSeq" id="WP_143872616.1">
    <property type="nucleotide sequence ID" value="NZ_CP041660.1"/>
</dbReference>
<dbReference type="Pfam" id="PF04995">
    <property type="entry name" value="CcmD"/>
    <property type="match status" value="1"/>
</dbReference>
<keyword evidence="7 12" id="KW-0997">Cell inner membrane</keyword>
<protein>
    <recommendedName>
        <fullName evidence="4 12">Heme exporter protein D</fullName>
    </recommendedName>
</protein>
<organism evidence="13 14">
    <name type="scientific">Catenovulum sediminis</name>
    <dbReference type="NCBI Taxonomy" id="1740262"/>
    <lineage>
        <taxon>Bacteria</taxon>
        <taxon>Pseudomonadati</taxon>
        <taxon>Pseudomonadota</taxon>
        <taxon>Gammaproteobacteria</taxon>
        <taxon>Alteromonadales</taxon>
        <taxon>Alteromonadaceae</taxon>
        <taxon>Catenovulum</taxon>
    </lineage>
</organism>
<proteinExistence type="inferred from homology"/>
<evidence type="ECO:0000256" key="4">
    <source>
        <dbReference type="ARBA" id="ARBA00016461"/>
    </source>
</evidence>
<comment type="function">
    <text evidence="1 12">Required for the export of heme to the periplasm for the biogenesis of c-type cytochromes.</text>
</comment>
<dbReference type="InterPro" id="IPR052075">
    <property type="entry name" value="Heme_exporter_D"/>
</dbReference>
<dbReference type="PANTHER" id="PTHR37531:SF1">
    <property type="entry name" value="HEME EXPORTER PROTEIN D"/>
    <property type="match status" value="1"/>
</dbReference>
<evidence type="ECO:0000256" key="10">
    <source>
        <dbReference type="ARBA" id="ARBA00022989"/>
    </source>
</evidence>
<evidence type="ECO:0000313" key="14">
    <source>
        <dbReference type="Proteomes" id="UP001467690"/>
    </source>
</evidence>
<dbReference type="EMBL" id="JBELOE010000265">
    <property type="protein sequence ID" value="MER2493479.1"/>
    <property type="molecule type" value="Genomic_DNA"/>
</dbReference>
<sequence>MGVFESFSQFLDMRGYAFYVWTSYGLSVAVVVLLFIWSKSQRNSLIEEIKQQDEVRKVRKNQSSSEMRL</sequence>
<keyword evidence="5 12" id="KW-0813">Transport</keyword>
<keyword evidence="11 12" id="KW-0472">Membrane</keyword>
<dbReference type="InterPro" id="IPR007078">
    <property type="entry name" value="Haem_export_protD_CcmD"/>
</dbReference>
<accession>A0ABV1RKN4</accession>
<keyword evidence="8 12" id="KW-0812">Transmembrane</keyword>
<evidence type="ECO:0000256" key="9">
    <source>
        <dbReference type="ARBA" id="ARBA00022748"/>
    </source>
</evidence>
<keyword evidence="6 12" id="KW-1003">Cell membrane</keyword>
<evidence type="ECO:0000256" key="7">
    <source>
        <dbReference type="ARBA" id="ARBA00022519"/>
    </source>
</evidence>
<keyword evidence="14" id="KW-1185">Reference proteome</keyword>
<evidence type="ECO:0000256" key="2">
    <source>
        <dbReference type="ARBA" id="ARBA00004377"/>
    </source>
</evidence>
<evidence type="ECO:0000256" key="3">
    <source>
        <dbReference type="ARBA" id="ARBA00008741"/>
    </source>
</evidence>
<dbReference type="Proteomes" id="UP001467690">
    <property type="component" value="Unassembled WGS sequence"/>
</dbReference>
<evidence type="ECO:0000256" key="12">
    <source>
        <dbReference type="RuleBase" id="RU363101"/>
    </source>
</evidence>
<comment type="similarity">
    <text evidence="3 12">Belongs to the CcmD/CycX/HelD family.</text>
</comment>
<evidence type="ECO:0000256" key="5">
    <source>
        <dbReference type="ARBA" id="ARBA00022448"/>
    </source>
</evidence>